<sequence length="164" mass="17375">MVADGVHVLVALAVVFLAFRAERPEPYLVAALAAIFPDIDVYLLPVLVDSGYVHGPVWAHRGMTHSLLGGCVVVLGLSYFGPWRAAAAGFISHIALDFVTGGVYLLAPVTSVRYGVSGGWLLLNMLASVVSVTVILTGSRYLRTEGSLDRSPGDVADAFTDRFG</sequence>
<dbReference type="EMBL" id="JBHSXH010000015">
    <property type="protein sequence ID" value="MFC6826962.1"/>
    <property type="molecule type" value="Genomic_DNA"/>
</dbReference>
<feature type="transmembrane region" description="Helical" evidence="1">
    <location>
        <begin position="119"/>
        <end position="142"/>
    </location>
</feature>
<dbReference type="Proteomes" id="UP001596408">
    <property type="component" value="Unassembled WGS sequence"/>
</dbReference>
<evidence type="ECO:0000313" key="2">
    <source>
        <dbReference type="EMBL" id="MFC6826962.1"/>
    </source>
</evidence>
<keyword evidence="1" id="KW-0812">Transmembrane</keyword>
<dbReference type="AlphaFoldDB" id="A0ABD5U5G9"/>
<evidence type="ECO:0000256" key="1">
    <source>
        <dbReference type="SAM" id="Phobius"/>
    </source>
</evidence>
<organism evidence="2 3">
    <name type="scientific">Halopelagius fulvigenes</name>
    <dbReference type="NCBI Taxonomy" id="1198324"/>
    <lineage>
        <taxon>Archaea</taxon>
        <taxon>Methanobacteriati</taxon>
        <taxon>Methanobacteriota</taxon>
        <taxon>Stenosarchaea group</taxon>
        <taxon>Halobacteria</taxon>
        <taxon>Halobacteriales</taxon>
        <taxon>Haloferacaceae</taxon>
    </lineage>
</organism>
<keyword evidence="1" id="KW-0472">Membrane</keyword>
<feature type="transmembrane region" description="Helical" evidence="1">
    <location>
        <begin position="28"/>
        <end position="48"/>
    </location>
</feature>
<reference evidence="2 3" key="1">
    <citation type="journal article" date="2019" name="Int. J. Syst. Evol. Microbiol.">
        <title>The Global Catalogue of Microorganisms (GCM) 10K type strain sequencing project: providing services to taxonomists for standard genome sequencing and annotation.</title>
        <authorList>
            <consortium name="The Broad Institute Genomics Platform"/>
            <consortium name="The Broad Institute Genome Sequencing Center for Infectious Disease"/>
            <person name="Wu L."/>
            <person name="Ma J."/>
        </authorList>
    </citation>
    <scope>NUCLEOTIDE SEQUENCE [LARGE SCALE GENOMIC DNA]</scope>
    <source>
        <strain evidence="2 3">YIM 94188</strain>
    </source>
</reference>
<dbReference type="InterPro" id="IPR007404">
    <property type="entry name" value="YdjM-like"/>
</dbReference>
<feature type="transmembrane region" description="Helical" evidence="1">
    <location>
        <begin position="6"/>
        <end position="21"/>
    </location>
</feature>
<proteinExistence type="predicted"/>
<name>A0ABD5U5G9_9EURY</name>
<dbReference type="GO" id="GO:0016787">
    <property type="term" value="F:hydrolase activity"/>
    <property type="evidence" value="ECO:0007669"/>
    <property type="project" value="UniProtKB-KW"/>
</dbReference>
<keyword evidence="2" id="KW-0378">Hydrolase</keyword>
<keyword evidence="1" id="KW-1133">Transmembrane helix</keyword>
<feature type="transmembrane region" description="Helical" evidence="1">
    <location>
        <begin position="63"/>
        <end position="80"/>
    </location>
</feature>
<accession>A0ABD5U5G9</accession>
<feature type="transmembrane region" description="Helical" evidence="1">
    <location>
        <begin position="87"/>
        <end position="107"/>
    </location>
</feature>
<keyword evidence="3" id="KW-1185">Reference proteome</keyword>
<dbReference type="RefSeq" id="WP_379699187.1">
    <property type="nucleotide sequence ID" value="NZ_JBHSXH010000015.1"/>
</dbReference>
<evidence type="ECO:0000313" key="3">
    <source>
        <dbReference type="Proteomes" id="UP001596408"/>
    </source>
</evidence>
<comment type="caution">
    <text evidence="2">The sequence shown here is derived from an EMBL/GenBank/DDBJ whole genome shotgun (WGS) entry which is preliminary data.</text>
</comment>
<gene>
    <name evidence="2" type="ORF">ACFQEV_18460</name>
</gene>
<protein>
    <submittedName>
        <fullName evidence="2">Metal-dependent hydrolase</fullName>
    </submittedName>
</protein>
<dbReference type="Pfam" id="PF04307">
    <property type="entry name" value="YdjM"/>
    <property type="match status" value="1"/>
</dbReference>